<dbReference type="GO" id="GO:0004650">
    <property type="term" value="F:polygalacturonase activity"/>
    <property type="evidence" value="ECO:0007669"/>
    <property type="project" value="InterPro"/>
</dbReference>
<dbReference type="PANTHER" id="PTHR31339:SF9">
    <property type="entry name" value="PLASMIN AND FIBRONECTIN-BINDING PROTEIN A"/>
    <property type="match status" value="1"/>
</dbReference>
<dbReference type="InterPro" id="IPR011050">
    <property type="entry name" value="Pectin_lyase_fold/virulence"/>
</dbReference>
<keyword evidence="6" id="KW-1185">Reference proteome</keyword>
<evidence type="ECO:0000256" key="4">
    <source>
        <dbReference type="RuleBase" id="RU361169"/>
    </source>
</evidence>
<evidence type="ECO:0000313" key="5">
    <source>
        <dbReference type="EMBL" id="EHI57019.1"/>
    </source>
</evidence>
<dbReference type="InterPro" id="IPR000743">
    <property type="entry name" value="Glyco_hydro_28"/>
</dbReference>
<dbReference type="InterPro" id="IPR012334">
    <property type="entry name" value="Pectin_lyas_fold"/>
</dbReference>
<evidence type="ECO:0000256" key="1">
    <source>
        <dbReference type="ARBA" id="ARBA00008834"/>
    </source>
</evidence>
<sequence length="539" mass="60176">MKVNVIFQTARCVTVEIEDGNIFEAESTRRIYVNGEFYGETKRVIASVYGLKPDTEYVIRVEDTAGLDAGPCEAAKGGEMPAEHGKNAAEVSVRTDEEFVTLNVRDFGAKGDGVQDDTGFIQAAIMCCPKNGRVLVPEGIYRVSSLFLKDDLRLEIGKGAVLSAFTDRTKFPVLKGLIDSYDEKEEYNLGSWEGNPLDMFSAIITGINVKNVVLYGQGLIEGNAGYEEDNWWYNAKVRRIAFRPRMIFLNHCEHVVVQGIRVQNSPSWNIHPYFSNHLRFLDLTVLNPKDSPNTDGLDPESCKDVEIAGVYFSLGDDCIAIKSGKIYMGAKYRVPSEDIVIRQCCMRDGHGSITIGSEMAGGVKHLTVKDCLFLHTDRGLRIKTRRGRGEAAVIDGILFEHIRMDHVMTPFVINCFYYCDPDGHSEYVATKEMLPIDERTPYVKELVFRNIEASNCHVAAAYLYGLPEQKIDRVEMEHIHVTYAGDAKEGVPAMMDGIEPVKRMGVYANNIRTLVLNDVTVEGQSGEAVVTEHVDEVLR</sequence>
<dbReference type="EMBL" id="ADLN01000127">
    <property type="protein sequence ID" value="EHI57019.1"/>
    <property type="molecule type" value="Genomic_DNA"/>
</dbReference>
<dbReference type="PANTHER" id="PTHR31339">
    <property type="entry name" value="PECTIN LYASE-RELATED"/>
    <property type="match status" value="1"/>
</dbReference>
<comment type="caution">
    <text evidence="5">The sequence shown here is derived from an EMBL/GenBank/DDBJ whole genome shotgun (WGS) entry which is preliminary data.</text>
</comment>
<dbReference type="GO" id="GO:0005975">
    <property type="term" value="P:carbohydrate metabolic process"/>
    <property type="evidence" value="ECO:0007669"/>
    <property type="project" value="InterPro"/>
</dbReference>
<protein>
    <recommendedName>
        <fullName evidence="7">Pectate lyase superfamily protein domain-containing protein</fullName>
    </recommendedName>
</protein>
<dbReference type="HOGENOM" id="CLU_016031_8_3_9"/>
<gene>
    <name evidence="5" type="ORF">HMPREF9473_04926</name>
</gene>
<dbReference type="PATRIC" id="fig|742737.3.peg.4909"/>
<comment type="similarity">
    <text evidence="1 4">Belongs to the glycosyl hydrolase 28 family.</text>
</comment>
<accession>G5IN48</accession>
<keyword evidence="3 4" id="KW-0326">Glycosidase</keyword>
<dbReference type="AlphaFoldDB" id="G5IN48"/>
<dbReference type="RefSeq" id="WP_006782914.1">
    <property type="nucleotide sequence ID" value="NZ_CP040506.1"/>
</dbReference>
<evidence type="ECO:0000256" key="3">
    <source>
        <dbReference type="ARBA" id="ARBA00023295"/>
    </source>
</evidence>
<organism evidence="5 6">
    <name type="scientific">Hungatella hathewayi WAL-18680</name>
    <dbReference type="NCBI Taxonomy" id="742737"/>
    <lineage>
        <taxon>Bacteria</taxon>
        <taxon>Bacillati</taxon>
        <taxon>Bacillota</taxon>
        <taxon>Clostridia</taxon>
        <taxon>Lachnospirales</taxon>
        <taxon>Lachnospiraceae</taxon>
        <taxon>Hungatella</taxon>
    </lineage>
</organism>
<reference evidence="5 6" key="1">
    <citation type="submission" date="2011-08" db="EMBL/GenBank/DDBJ databases">
        <title>The Genome Sequence of Clostridium hathewayi WAL-18680.</title>
        <authorList>
            <consortium name="The Broad Institute Genome Sequencing Platform"/>
            <person name="Earl A."/>
            <person name="Ward D."/>
            <person name="Feldgarden M."/>
            <person name="Gevers D."/>
            <person name="Finegold S.M."/>
            <person name="Summanen P.H."/>
            <person name="Molitoris D.R."/>
            <person name="Song M."/>
            <person name="Daigneault M."/>
            <person name="Allen-Vercoe E."/>
            <person name="Young S.K."/>
            <person name="Zeng Q."/>
            <person name="Gargeya S."/>
            <person name="Fitzgerald M."/>
            <person name="Haas B."/>
            <person name="Abouelleil A."/>
            <person name="Alvarado L."/>
            <person name="Arachchi H.M."/>
            <person name="Berlin A."/>
            <person name="Brown A."/>
            <person name="Chapman S.B."/>
            <person name="Chen Z."/>
            <person name="Dunbar C."/>
            <person name="Freedman E."/>
            <person name="Gearin G."/>
            <person name="Gellesch M."/>
            <person name="Goldberg J."/>
            <person name="Griggs A."/>
            <person name="Gujja S."/>
            <person name="Heiman D."/>
            <person name="Howarth C."/>
            <person name="Larson L."/>
            <person name="Lui A."/>
            <person name="MacDonald P.J.P."/>
            <person name="Montmayeur A."/>
            <person name="Murphy C."/>
            <person name="Neiman D."/>
            <person name="Pearson M."/>
            <person name="Priest M."/>
            <person name="Roberts A."/>
            <person name="Saif S."/>
            <person name="Shea T."/>
            <person name="Shenoy N."/>
            <person name="Sisk P."/>
            <person name="Stolte C."/>
            <person name="Sykes S."/>
            <person name="Wortman J."/>
            <person name="Nusbaum C."/>
            <person name="Birren B."/>
        </authorList>
    </citation>
    <scope>NUCLEOTIDE SEQUENCE [LARGE SCALE GENOMIC DNA]</scope>
    <source>
        <strain evidence="5 6">WAL-18680</strain>
    </source>
</reference>
<name>G5IN48_9FIRM</name>
<proteinExistence type="inferred from homology"/>
<dbReference type="OrthoDB" id="9795222at2"/>
<evidence type="ECO:0000256" key="2">
    <source>
        <dbReference type="ARBA" id="ARBA00022801"/>
    </source>
</evidence>
<dbReference type="SUPFAM" id="SSF51126">
    <property type="entry name" value="Pectin lyase-like"/>
    <property type="match status" value="1"/>
</dbReference>
<evidence type="ECO:0000313" key="6">
    <source>
        <dbReference type="Proteomes" id="UP000005384"/>
    </source>
</evidence>
<keyword evidence="2 4" id="KW-0378">Hydrolase</keyword>
<evidence type="ECO:0008006" key="7">
    <source>
        <dbReference type="Google" id="ProtNLM"/>
    </source>
</evidence>
<dbReference type="InterPro" id="IPR051801">
    <property type="entry name" value="GH28_Enzymes"/>
</dbReference>
<dbReference type="Gene3D" id="2.160.20.10">
    <property type="entry name" value="Single-stranded right-handed beta-helix, Pectin lyase-like"/>
    <property type="match status" value="1"/>
</dbReference>
<dbReference type="Proteomes" id="UP000005384">
    <property type="component" value="Unassembled WGS sequence"/>
</dbReference>
<dbReference type="Pfam" id="PF00295">
    <property type="entry name" value="Glyco_hydro_28"/>
    <property type="match status" value="1"/>
</dbReference>